<gene>
    <name evidence="3" type="ORF">DEHRE_13130</name>
</gene>
<feature type="signal peptide" evidence="2">
    <location>
        <begin position="1"/>
        <end position="26"/>
    </location>
</feature>
<evidence type="ECO:0000313" key="4">
    <source>
        <dbReference type="Proteomes" id="UP000018934"/>
    </source>
</evidence>
<feature type="compositionally biased region" description="Polar residues" evidence="1">
    <location>
        <begin position="49"/>
        <end position="62"/>
    </location>
</feature>
<evidence type="ECO:0000313" key="3">
    <source>
        <dbReference type="EMBL" id="AHF11476.1"/>
    </source>
</evidence>
<proteinExistence type="predicted"/>
<evidence type="ECO:0000256" key="2">
    <source>
        <dbReference type="SAM" id="SignalP"/>
    </source>
</evidence>
<sequence length="270" mass="31586">MNIPKKLKYFAVYSLIIFLITISACSKNQVNYTPKLSETKTDFQIIVPQENTTDGNVDNSQSKQKDEDNSKMGVNDPMKENSTDNEPVNQQSQKNSQDEKDSKIKEVYKFFDRVADGYVKPKETKFLKAEDNNVTSLITIADTFISSMYNVSYKESNNGEKSLKLYTMERQKTFTENKFIDKFNKQLQDNQIISHYIGQSENITPKIWFNQEMTLCRLLYTFDLKYSSASQAYLENNKVKLDNLYRSQIVIYAQFEDNAWKIYNVKQLFF</sequence>
<keyword evidence="4" id="KW-1185">Reference proteome</keyword>
<reference evidence="3 4" key="1">
    <citation type="journal article" date="2013" name="Stand. Genomic Sci.">
        <title>Complete genome sequence of Dehalobacter restrictus PER-K23(T.).</title>
        <authorList>
            <person name="Kruse T."/>
            <person name="Maillard J."/>
            <person name="Goodwin L."/>
            <person name="Woyke T."/>
            <person name="Teshima H."/>
            <person name="Bruce D."/>
            <person name="Detter C."/>
            <person name="Tapia R."/>
            <person name="Han C."/>
            <person name="Huntemann M."/>
            <person name="Wei C.L."/>
            <person name="Han J."/>
            <person name="Chen A."/>
            <person name="Kyrpides N."/>
            <person name="Szeto E."/>
            <person name="Markowitz V."/>
            <person name="Ivanova N."/>
            <person name="Pagani I."/>
            <person name="Pati A."/>
            <person name="Pitluck S."/>
            <person name="Nolan M."/>
            <person name="Holliger C."/>
            <person name="Smidt H."/>
        </authorList>
    </citation>
    <scope>NUCLEOTIDE SEQUENCE [LARGE SCALE GENOMIC DNA]</scope>
    <source>
        <strain evidence="4">DSM 9455</strain>
    </source>
</reference>
<dbReference type="EMBL" id="CP007033">
    <property type="protein sequence ID" value="AHF11476.1"/>
    <property type="molecule type" value="Genomic_DNA"/>
</dbReference>
<name>A0ABM5PA84_DEHRP</name>
<evidence type="ECO:0008006" key="5">
    <source>
        <dbReference type="Google" id="ProtNLM"/>
    </source>
</evidence>
<dbReference type="RefSeq" id="WP_025206167.1">
    <property type="nucleotide sequence ID" value="NZ_CP007033.1"/>
</dbReference>
<feature type="chain" id="PRO_5046413952" description="Lipoprotein" evidence="2">
    <location>
        <begin position="27"/>
        <end position="270"/>
    </location>
</feature>
<dbReference type="PROSITE" id="PS51257">
    <property type="entry name" value="PROKAR_LIPOPROTEIN"/>
    <property type="match status" value="1"/>
</dbReference>
<organism evidence="3 4">
    <name type="scientific">Dehalobacter restrictus (strain DSM 9455 / PER-K23)</name>
    <dbReference type="NCBI Taxonomy" id="871738"/>
    <lineage>
        <taxon>Bacteria</taxon>
        <taxon>Bacillati</taxon>
        <taxon>Bacillota</taxon>
        <taxon>Clostridia</taxon>
        <taxon>Eubacteriales</taxon>
        <taxon>Desulfitobacteriaceae</taxon>
        <taxon>Dehalobacter</taxon>
    </lineage>
</organism>
<feature type="region of interest" description="Disordered" evidence="1">
    <location>
        <begin position="49"/>
        <end position="101"/>
    </location>
</feature>
<accession>A0ABM5PA84</accession>
<keyword evidence="2" id="KW-0732">Signal</keyword>
<dbReference type="Proteomes" id="UP000018934">
    <property type="component" value="Chromosome"/>
</dbReference>
<evidence type="ECO:0000256" key="1">
    <source>
        <dbReference type="SAM" id="MobiDB-lite"/>
    </source>
</evidence>
<protein>
    <recommendedName>
        <fullName evidence="5">Lipoprotein</fullName>
    </recommendedName>
</protein>
<feature type="compositionally biased region" description="Polar residues" evidence="1">
    <location>
        <begin position="84"/>
        <end position="95"/>
    </location>
</feature>